<dbReference type="RefSeq" id="WP_235118414.1">
    <property type="nucleotide sequence ID" value="NZ_CP090978.1"/>
</dbReference>
<organism evidence="1 2">
    <name type="scientific">Paenibacillus hexagrammi</name>
    <dbReference type="NCBI Taxonomy" id="2908839"/>
    <lineage>
        <taxon>Bacteria</taxon>
        <taxon>Bacillati</taxon>
        <taxon>Bacillota</taxon>
        <taxon>Bacilli</taxon>
        <taxon>Bacillales</taxon>
        <taxon>Paenibacillaceae</taxon>
        <taxon>Paenibacillus</taxon>
    </lineage>
</organism>
<evidence type="ECO:0008006" key="3">
    <source>
        <dbReference type="Google" id="ProtNLM"/>
    </source>
</evidence>
<dbReference type="EMBL" id="CP090978">
    <property type="protein sequence ID" value="UJF32069.1"/>
    <property type="molecule type" value="Genomic_DNA"/>
</dbReference>
<protein>
    <recommendedName>
        <fullName evidence="3">SAF domain-containing protein</fullName>
    </recommendedName>
</protein>
<proteinExistence type="predicted"/>
<sequence>MKKKMIASIFAASLVVGALSFQLIPTLLGKELIHSDGSIPYKDKTTLVGEADVIVSGTVSEVLPSKWSNPDGSRGADVSNILQTDIVVSVNKTFKGNPTKSDSVVIRIDSGETKGVKVISEGYPSFEKGEEVLVFLSRDDSDVANTNEDYYILTGMLQGKYNLKEKNADKKIFKGVRDEIDPSTFTNEIPKEIEKFKDRPKMKDAKLYHIVYY</sequence>
<evidence type="ECO:0000313" key="1">
    <source>
        <dbReference type="EMBL" id="UJF32069.1"/>
    </source>
</evidence>
<name>A0ABY3SDL3_9BACL</name>
<accession>A0ABY3SDL3</accession>
<gene>
    <name evidence="1" type="ORF">L0M14_20365</name>
</gene>
<evidence type="ECO:0000313" key="2">
    <source>
        <dbReference type="Proteomes" id="UP001649230"/>
    </source>
</evidence>
<reference evidence="1 2" key="1">
    <citation type="journal article" date="2024" name="Int. J. Syst. Evol. Microbiol.">
        <title>Paenibacillus hexagrammi sp. nov., a novel bacterium isolated from the gut content of Hexagrammos agrammus.</title>
        <authorList>
            <person name="Jung H.K."/>
            <person name="Kim D.G."/>
            <person name="Zin H."/>
            <person name="Park J."/>
            <person name="Jung H."/>
            <person name="Kim Y.O."/>
            <person name="Kong H.J."/>
            <person name="Kim J.W."/>
            <person name="Kim Y.S."/>
        </authorList>
    </citation>
    <scope>NUCLEOTIDE SEQUENCE [LARGE SCALE GENOMIC DNA]</scope>
    <source>
        <strain evidence="1 2">YPD9-1</strain>
    </source>
</reference>
<dbReference type="Proteomes" id="UP001649230">
    <property type="component" value="Chromosome"/>
</dbReference>
<keyword evidence="2" id="KW-1185">Reference proteome</keyword>